<sequence length="88" mass="9757">MLTATQHKTSSFVLSHPPSHTGRAKPVAPLPPHNFNSAEWATCLSSGTYKHRSVKEEYQTEPVCVQPPSPQLPTMIQSRGPSYTKQKE</sequence>
<dbReference type="Proteomes" id="UP001345963">
    <property type="component" value="Unassembled WGS sequence"/>
</dbReference>
<feature type="region of interest" description="Disordered" evidence="1">
    <location>
        <begin position="1"/>
        <end position="30"/>
    </location>
</feature>
<evidence type="ECO:0000256" key="1">
    <source>
        <dbReference type="SAM" id="MobiDB-lite"/>
    </source>
</evidence>
<name>A0ABU7A3B9_9TELE</name>
<reference evidence="2 3" key="1">
    <citation type="submission" date="2021-07" db="EMBL/GenBank/DDBJ databases">
        <authorList>
            <person name="Palmer J.M."/>
        </authorList>
    </citation>
    <scope>NUCLEOTIDE SEQUENCE [LARGE SCALE GENOMIC DNA]</scope>
    <source>
        <strain evidence="2 3">AT_MEX2019</strain>
        <tissue evidence="2">Muscle</tissue>
    </source>
</reference>
<keyword evidence="3" id="KW-1185">Reference proteome</keyword>
<feature type="compositionally biased region" description="Polar residues" evidence="1">
    <location>
        <begin position="72"/>
        <end position="88"/>
    </location>
</feature>
<proteinExistence type="predicted"/>
<accession>A0ABU7A3B9</accession>
<comment type="caution">
    <text evidence="2">The sequence shown here is derived from an EMBL/GenBank/DDBJ whole genome shotgun (WGS) entry which is preliminary data.</text>
</comment>
<feature type="compositionally biased region" description="Polar residues" evidence="1">
    <location>
        <begin position="1"/>
        <end position="13"/>
    </location>
</feature>
<evidence type="ECO:0000313" key="3">
    <source>
        <dbReference type="Proteomes" id="UP001345963"/>
    </source>
</evidence>
<dbReference type="EMBL" id="JAHUTI010000947">
    <property type="protein sequence ID" value="MED6232556.1"/>
    <property type="molecule type" value="Genomic_DNA"/>
</dbReference>
<protein>
    <submittedName>
        <fullName evidence="2">Uncharacterized protein</fullName>
    </submittedName>
</protein>
<organism evidence="2 3">
    <name type="scientific">Ataeniobius toweri</name>
    <dbReference type="NCBI Taxonomy" id="208326"/>
    <lineage>
        <taxon>Eukaryota</taxon>
        <taxon>Metazoa</taxon>
        <taxon>Chordata</taxon>
        <taxon>Craniata</taxon>
        <taxon>Vertebrata</taxon>
        <taxon>Euteleostomi</taxon>
        <taxon>Actinopterygii</taxon>
        <taxon>Neopterygii</taxon>
        <taxon>Teleostei</taxon>
        <taxon>Neoteleostei</taxon>
        <taxon>Acanthomorphata</taxon>
        <taxon>Ovalentaria</taxon>
        <taxon>Atherinomorphae</taxon>
        <taxon>Cyprinodontiformes</taxon>
        <taxon>Goodeidae</taxon>
        <taxon>Ataeniobius</taxon>
    </lineage>
</organism>
<gene>
    <name evidence="2" type="ORF">ATANTOWER_032339</name>
</gene>
<evidence type="ECO:0000313" key="2">
    <source>
        <dbReference type="EMBL" id="MED6232556.1"/>
    </source>
</evidence>
<feature type="region of interest" description="Disordered" evidence="1">
    <location>
        <begin position="60"/>
        <end position="88"/>
    </location>
</feature>